<dbReference type="AlphaFoldDB" id="A0A0C2D7S6"/>
<dbReference type="OrthoDB" id="5859941at2759"/>
<gene>
    <name evidence="1" type="ORF">ANCDUO_11599</name>
</gene>
<protein>
    <submittedName>
        <fullName evidence="1">Uncharacterized protein</fullName>
    </submittedName>
</protein>
<name>A0A0C2D7S6_9BILA</name>
<sequence length="161" mass="18327">MRVDGQKIDDKLKRITWVGDSDLIHAYELGHITSHRHPAGKPRAPGARGRIIKISLPSQELRNSLLAHMRSGRQSLTERFVHSYARRDYTAEELQLDRSLRKQAGDLNAREDNFVHLANFPGAILVQLLTPPPPGKGRQELLDLNLFFRCILHQPIPPKVH</sequence>
<keyword evidence="2" id="KW-1185">Reference proteome</keyword>
<reference evidence="1 2" key="1">
    <citation type="submission" date="2013-12" db="EMBL/GenBank/DDBJ databases">
        <title>Draft genome of the parsitic nematode Ancylostoma duodenale.</title>
        <authorList>
            <person name="Mitreva M."/>
        </authorList>
    </citation>
    <scope>NUCLEOTIDE SEQUENCE [LARGE SCALE GENOMIC DNA]</scope>
    <source>
        <strain evidence="1 2">Zhejiang</strain>
    </source>
</reference>
<proteinExistence type="predicted"/>
<organism evidence="1 2">
    <name type="scientific">Ancylostoma duodenale</name>
    <dbReference type="NCBI Taxonomy" id="51022"/>
    <lineage>
        <taxon>Eukaryota</taxon>
        <taxon>Metazoa</taxon>
        <taxon>Ecdysozoa</taxon>
        <taxon>Nematoda</taxon>
        <taxon>Chromadorea</taxon>
        <taxon>Rhabditida</taxon>
        <taxon>Rhabditina</taxon>
        <taxon>Rhabditomorpha</taxon>
        <taxon>Strongyloidea</taxon>
        <taxon>Ancylostomatidae</taxon>
        <taxon>Ancylostomatinae</taxon>
        <taxon>Ancylostoma</taxon>
    </lineage>
</organism>
<dbReference type="Proteomes" id="UP000054047">
    <property type="component" value="Unassembled WGS sequence"/>
</dbReference>
<dbReference type="PANTHER" id="PTHR21459:SF2">
    <property type="entry name" value="PROTEIN CBG08968"/>
    <property type="match status" value="1"/>
</dbReference>
<evidence type="ECO:0000313" key="1">
    <source>
        <dbReference type="EMBL" id="KIH58197.1"/>
    </source>
</evidence>
<dbReference type="PANTHER" id="PTHR21459">
    <property type="entry name" value="PROTEIN CBG08968"/>
    <property type="match status" value="1"/>
</dbReference>
<dbReference type="EMBL" id="KN733405">
    <property type="protein sequence ID" value="KIH58197.1"/>
    <property type="molecule type" value="Genomic_DNA"/>
</dbReference>
<accession>A0A0C2D7S6</accession>
<evidence type="ECO:0000313" key="2">
    <source>
        <dbReference type="Proteomes" id="UP000054047"/>
    </source>
</evidence>